<dbReference type="Pfam" id="PF01180">
    <property type="entry name" value="DHO_dh"/>
    <property type="match status" value="1"/>
</dbReference>
<evidence type="ECO:0000256" key="7">
    <source>
        <dbReference type="ARBA" id="ARBA00031623"/>
    </source>
</evidence>
<dbReference type="Proteomes" id="UP000243876">
    <property type="component" value="Unassembled WGS sequence"/>
</dbReference>
<keyword evidence="10" id="KW-1185">Reference proteome</keyword>
<keyword evidence="3" id="KW-0285">Flavoprotein</keyword>
<evidence type="ECO:0000256" key="4">
    <source>
        <dbReference type="ARBA" id="ARBA00022643"/>
    </source>
</evidence>
<protein>
    <recommendedName>
        <fullName evidence="7">Dihydroorotate oxidase</fullName>
    </recommendedName>
</protein>
<dbReference type="PANTHER" id="PTHR48109">
    <property type="entry name" value="DIHYDROOROTATE DEHYDROGENASE (QUINONE), MITOCHONDRIAL-RELATED"/>
    <property type="match status" value="1"/>
</dbReference>
<feature type="domain" description="Dihydroorotate dehydrogenase catalytic" evidence="8">
    <location>
        <begin position="71"/>
        <end position="322"/>
    </location>
</feature>
<dbReference type="GO" id="GO:0044205">
    <property type="term" value="P:'de novo' UMP biosynthetic process"/>
    <property type="evidence" value="ECO:0007669"/>
    <property type="project" value="UniProtKB-UniPathway"/>
</dbReference>
<dbReference type="InterPro" id="IPR050074">
    <property type="entry name" value="DHO_dehydrogenase"/>
</dbReference>
<organism evidence="9 10">
    <name type="scientific">Sporidiobolus salmonicolor</name>
    <name type="common">Yeast-like fungus</name>
    <name type="synonym">Sporobolomyces salmonicolor</name>
    <dbReference type="NCBI Taxonomy" id="5005"/>
    <lineage>
        <taxon>Eukaryota</taxon>
        <taxon>Fungi</taxon>
        <taxon>Dikarya</taxon>
        <taxon>Basidiomycota</taxon>
        <taxon>Pucciniomycotina</taxon>
        <taxon>Microbotryomycetes</taxon>
        <taxon>Sporidiobolales</taxon>
        <taxon>Sporidiobolaceae</taxon>
        <taxon>Sporobolomyces</taxon>
    </lineage>
</organism>
<evidence type="ECO:0000313" key="9">
    <source>
        <dbReference type="EMBL" id="CEQ39561.1"/>
    </source>
</evidence>
<dbReference type="InterPro" id="IPR005720">
    <property type="entry name" value="Dihydroorotate_DH_cat"/>
</dbReference>
<dbReference type="SUPFAM" id="SSF51395">
    <property type="entry name" value="FMN-linked oxidoreductases"/>
    <property type="match status" value="1"/>
</dbReference>
<sequence length="323" mass="33937">MPLFPASPAKGQVPVFNSACPWASSAEDLKALWDSAATAAVTTRTCTLRGFADDPTKHQVVFFGASDESAQSTANSFGYSPYPIAQYLDWLRPLLQEDPKRKQVIVSIAGTLNETHEMLALLQSFAAELGVTVAAEYNASCPNFRGHPPPAYVESELAGLVAALAEHASPMLKVGIKLPPYTYDAQFDAVIRALSSVASDAQTPSREHPLSFLTATNTLGQARASTPAPPAELFALPGGWGGIAGAAIHPISLGNVHRLSRLLCASPDRRLASISLIGVGGACDAAGVERFRRAGACAVACATGLGRDGVKVFERMRGEVAHV</sequence>
<accession>A0A0D6EI17</accession>
<dbReference type="Gene3D" id="3.20.20.70">
    <property type="entry name" value="Aldolase class I"/>
    <property type="match status" value="1"/>
</dbReference>
<dbReference type="Gene3D" id="2.30.26.10">
    <property type="entry name" value="Dihydroorotate Dehydrogenase A, chain A, domain 2"/>
    <property type="match status" value="1"/>
</dbReference>
<evidence type="ECO:0000259" key="8">
    <source>
        <dbReference type="Pfam" id="PF01180"/>
    </source>
</evidence>
<dbReference type="InterPro" id="IPR012135">
    <property type="entry name" value="Dihydroorotate_DH_1_2"/>
</dbReference>
<comment type="cofactor">
    <cofactor evidence="1">
        <name>FMN</name>
        <dbReference type="ChEBI" id="CHEBI:58210"/>
    </cofactor>
</comment>
<keyword evidence="4" id="KW-0288">FMN</keyword>
<evidence type="ECO:0000256" key="2">
    <source>
        <dbReference type="ARBA" id="ARBA00004725"/>
    </source>
</evidence>
<name>A0A0D6EI17_SPOSA</name>
<proteinExistence type="predicted"/>
<evidence type="ECO:0000256" key="3">
    <source>
        <dbReference type="ARBA" id="ARBA00022630"/>
    </source>
</evidence>
<keyword evidence="6" id="KW-0560">Oxidoreductase</keyword>
<dbReference type="AlphaFoldDB" id="A0A0D6EI17"/>
<dbReference type="InterPro" id="IPR013785">
    <property type="entry name" value="Aldolase_TIM"/>
</dbReference>
<dbReference type="OrthoDB" id="14784at2759"/>
<dbReference type="PIRSF" id="PIRSF000164">
    <property type="entry name" value="DHO_oxidase"/>
    <property type="match status" value="1"/>
</dbReference>
<evidence type="ECO:0000256" key="5">
    <source>
        <dbReference type="ARBA" id="ARBA00022975"/>
    </source>
</evidence>
<evidence type="ECO:0000313" key="10">
    <source>
        <dbReference type="Proteomes" id="UP000243876"/>
    </source>
</evidence>
<dbReference type="GO" id="GO:0006207">
    <property type="term" value="P:'de novo' pyrimidine nucleobase biosynthetic process"/>
    <property type="evidence" value="ECO:0007669"/>
    <property type="project" value="TreeGrafter"/>
</dbReference>
<evidence type="ECO:0000256" key="6">
    <source>
        <dbReference type="ARBA" id="ARBA00023002"/>
    </source>
</evidence>
<dbReference type="EMBL" id="CENE01000003">
    <property type="protein sequence ID" value="CEQ39561.1"/>
    <property type="molecule type" value="Genomic_DNA"/>
</dbReference>
<dbReference type="PANTHER" id="PTHR48109:SF1">
    <property type="entry name" value="DIHYDROOROTATE DEHYDROGENASE (FUMARATE)"/>
    <property type="match status" value="1"/>
</dbReference>
<gene>
    <name evidence="9" type="primary">SPOSA6832_01082</name>
</gene>
<evidence type="ECO:0000256" key="1">
    <source>
        <dbReference type="ARBA" id="ARBA00001917"/>
    </source>
</evidence>
<dbReference type="GO" id="GO:0005737">
    <property type="term" value="C:cytoplasm"/>
    <property type="evidence" value="ECO:0007669"/>
    <property type="project" value="InterPro"/>
</dbReference>
<keyword evidence="5" id="KW-0665">Pyrimidine biosynthesis</keyword>
<comment type="pathway">
    <text evidence="2">Pyrimidine metabolism; UMP biosynthesis via de novo pathway.</text>
</comment>
<dbReference type="UniPathway" id="UPA00070"/>
<reference evidence="10" key="1">
    <citation type="submission" date="2015-02" db="EMBL/GenBank/DDBJ databases">
        <authorList>
            <person name="Gon?alves P."/>
        </authorList>
    </citation>
    <scope>NUCLEOTIDE SEQUENCE [LARGE SCALE GENOMIC DNA]</scope>
</reference>
<dbReference type="GO" id="GO:0004152">
    <property type="term" value="F:dihydroorotate dehydrogenase activity"/>
    <property type="evidence" value="ECO:0007669"/>
    <property type="project" value="InterPro"/>
</dbReference>
<dbReference type="InterPro" id="IPR023359">
    <property type="entry name" value="Dihydro_DH_chainA_dom2"/>
</dbReference>